<dbReference type="FunFam" id="3.30.2010.30:FF:000001">
    <property type="entry name" value="Leukotriene A(4) hydrolase"/>
    <property type="match status" value="1"/>
</dbReference>
<dbReference type="Gene3D" id="3.60.10.10">
    <property type="entry name" value="Endonuclease/exonuclease/phosphatase"/>
    <property type="match status" value="1"/>
</dbReference>
<keyword evidence="6" id="KW-0378">Hydrolase</keyword>
<protein>
    <recommendedName>
        <fullName evidence="11">Peptidase M1 membrane alanine aminopeptidase domain-containing protein</fullName>
    </recommendedName>
</protein>
<evidence type="ECO:0000313" key="12">
    <source>
        <dbReference type="EMBL" id="KAE8695366.1"/>
    </source>
</evidence>
<comment type="caution">
    <text evidence="12">The sequence shown here is derived from an EMBL/GenBank/DDBJ whole genome shotgun (WGS) entry which is preliminary data.</text>
</comment>
<evidence type="ECO:0000259" key="11">
    <source>
        <dbReference type="Pfam" id="PF01433"/>
    </source>
</evidence>
<dbReference type="InterPro" id="IPR034015">
    <property type="entry name" value="M1_LTA4H"/>
</dbReference>
<feature type="compositionally biased region" description="Polar residues" evidence="10">
    <location>
        <begin position="733"/>
        <end position="748"/>
    </location>
</feature>
<dbReference type="Gene3D" id="1.10.390.10">
    <property type="entry name" value="Neutral Protease Domain 2"/>
    <property type="match status" value="1"/>
</dbReference>
<dbReference type="SUPFAM" id="SSF55486">
    <property type="entry name" value="Metalloproteases ('zincins'), catalytic domain"/>
    <property type="match status" value="1"/>
</dbReference>
<evidence type="ECO:0000256" key="3">
    <source>
        <dbReference type="ARBA" id="ARBA00022490"/>
    </source>
</evidence>
<feature type="binding site" evidence="9">
    <location>
        <position position="957"/>
    </location>
    <ligand>
        <name>Zn(2+)</name>
        <dbReference type="ChEBI" id="CHEBI:29105"/>
        <note>catalytic</note>
    </ligand>
</feature>
<feature type="region of interest" description="Disordered" evidence="10">
    <location>
        <begin position="995"/>
        <end position="1056"/>
    </location>
</feature>
<dbReference type="PANTHER" id="PTHR45726:SF3">
    <property type="entry name" value="LEUKOTRIENE A-4 HYDROLASE"/>
    <property type="match status" value="1"/>
</dbReference>
<feature type="binding site" evidence="9">
    <location>
        <position position="938"/>
    </location>
    <ligand>
        <name>Zn(2+)</name>
        <dbReference type="ChEBI" id="CHEBI:29105"/>
        <note>catalytic</note>
    </ligand>
</feature>
<evidence type="ECO:0000256" key="6">
    <source>
        <dbReference type="ARBA" id="ARBA00022801"/>
    </source>
</evidence>
<proteinExistence type="inferred from homology"/>
<feature type="binding site" evidence="9">
    <location>
        <position position="934"/>
    </location>
    <ligand>
        <name>Zn(2+)</name>
        <dbReference type="ChEBI" id="CHEBI:29105"/>
        <note>catalytic</note>
    </ligand>
</feature>
<dbReference type="GO" id="GO:0008270">
    <property type="term" value="F:zinc ion binding"/>
    <property type="evidence" value="ECO:0007669"/>
    <property type="project" value="InterPro"/>
</dbReference>
<keyword evidence="7 9" id="KW-0862">Zinc</keyword>
<comment type="subcellular location">
    <subcellularLocation>
        <location evidence="1">Cytoplasm</location>
    </subcellularLocation>
</comment>
<dbReference type="AlphaFoldDB" id="A0A6A2ZUX8"/>
<accession>A0A6A2ZUX8</accession>
<dbReference type="GO" id="GO:0006508">
    <property type="term" value="P:proteolysis"/>
    <property type="evidence" value="ECO:0007669"/>
    <property type="project" value="UniProtKB-KW"/>
</dbReference>
<keyword evidence="4" id="KW-0645">Protease</keyword>
<dbReference type="PRINTS" id="PR00756">
    <property type="entry name" value="ALADIPTASE"/>
</dbReference>
<dbReference type="Pfam" id="PF01433">
    <property type="entry name" value="Peptidase_M1"/>
    <property type="match status" value="1"/>
</dbReference>
<dbReference type="InterPro" id="IPR014782">
    <property type="entry name" value="Peptidase_M1_dom"/>
</dbReference>
<evidence type="ECO:0000256" key="4">
    <source>
        <dbReference type="ARBA" id="ARBA00022670"/>
    </source>
</evidence>
<dbReference type="GO" id="GO:0008237">
    <property type="term" value="F:metallopeptidase activity"/>
    <property type="evidence" value="ECO:0007669"/>
    <property type="project" value="UniProtKB-KW"/>
</dbReference>
<evidence type="ECO:0000313" key="13">
    <source>
        <dbReference type="Proteomes" id="UP000436088"/>
    </source>
</evidence>
<dbReference type="InterPro" id="IPR001930">
    <property type="entry name" value="Peptidase_M1"/>
</dbReference>
<dbReference type="PANTHER" id="PTHR45726">
    <property type="entry name" value="LEUKOTRIENE A-4 HYDROLASE"/>
    <property type="match status" value="1"/>
</dbReference>
<dbReference type="EMBL" id="VEPZ02001086">
    <property type="protein sequence ID" value="KAE8695366.1"/>
    <property type="molecule type" value="Genomic_DNA"/>
</dbReference>
<keyword evidence="13" id="KW-1185">Reference proteome</keyword>
<evidence type="ECO:0000256" key="9">
    <source>
        <dbReference type="PIRSR" id="PIRSR634015-3"/>
    </source>
</evidence>
<reference evidence="12" key="1">
    <citation type="submission" date="2019-09" db="EMBL/GenBank/DDBJ databases">
        <title>Draft genome information of white flower Hibiscus syriacus.</title>
        <authorList>
            <person name="Kim Y.-M."/>
        </authorList>
    </citation>
    <scope>NUCLEOTIDE SEQUENCE [LARGE SCALE GENOMIC DNA]</scope>
    <source>
        <strain evidence="12">YM2019G1</strain>
    </source>
</reference>
<feature type="region of interest" description="Disordered" evidence="10">
    <location>
        <begin position="733"/>
        <end position="752"/>
    </location>
</feature>
<feature type="domain" description="Peptidase M1 membrane alanine aminopeptidase" evidence="11">
    <location>
        <begin position="878"/>
        <end position="978"/>
    </location>
</feature>
<dbReference type="InterPro" id="IPR036691">
    <property type="entry name" value="Endo/exonu/phosph_ase_sf"/>
</dbReference>
<dbReference type="Proteomes" id="UP000436088">
    <property type="component" value="Unassembled WGS sequence"/>
</dbReference>
<evidence type="ECO:0000256" key="2">
    <source>
        <dbReference type="ARBA" id="ARBA00010136"/>
    </source>
</evidence>
<evidence type="ECO:0000256" key="1">
    <source>
        <dbReference type="ARBA" id="ARBA00004496"/>
    </source>
</evidence>
<sequence>MEAGENRMEYSGRSKKCGGIRTLQQINVIAMKDGVTPQVTEHRNIRAAGNHLAITILEDRRLHIASKSIQNKGNKREVRDNSKGLKVKKKNKDFKFSPTVFTDWLRNVKFSTHLDRSMLYGESSFFLCENGGEEENAPAVGLLETVTEEGVGSPTFICYFWEHCRENRPEIVALLETRISRNAVEKVIRIFGFQNYFRVEAFGFSGGIWLLFYASPQVKKRKLVWKHLINLDPGEYEAWTLGGDFNSILQLDEKEGGSCRGSGVSNLIVEFVFELGLFEVDFRGPKFTWRRCNLFKLLDRCLMNSFWADVFPVTMVLHLDRVSSDHCPLLLKAQSTTRVQGNRPFRFIAAWQDHPQFKNFLLETWNNEMDVLTNINSFQIKAIDWNLKDMLKKELEEVLQQEESLWLQKSRNQWILNGDKNTKYFHSCTMLRRRHNYVGALKATDGSWISDQEVLCLMAVNYYKDLFTSSKISETQTNFVPDRSIDNIIVVQEVVQSMRLKKGKIGYMAIKIDLDKIYDRLEWPFIDDTLKELQILTILGCLSCVVYLPSRPRLAYAIAGAVNNGMWKPIRLCRNGLVLSHLFFADDLVLFVEGRTESGGGVPLVYWENICKPIVKGGMGIRKLNVQNEAFLMKLAYKLVVNSDQLWARVLRSKYKWVKLVPESINCTRSSYVWKDISQVWNEVRNNATTTKLSNEYTGWKWSVDRQFSFKSAYELRRGILNDDTHKEWEQTSDSVAMDTTTSPSSTAPFRLHSMPVHPRPLHFPIPRHPRRPNPLHRSAQHSSGVIRRYVRQPCGKAATGFRRRTSHILPYGFNSFWSSETRVVEQFHMNHPIPPYLFAFAIGELGSREVGPWTTIYAEVVDSLLDVAAKEFSGTEEMIMQGEKLFGKYPWERFNLLILPPSFPYGGMENPMMVFLTPTVIKGDASGVQVVAHELAHSWTGSLITNWNNEHFWLNEGFTTYAERRIVEAVFNFAVMRTKCFNYVAGVCRTKGSIGTSDSSRTEGSIGTSDSNRTEVSIGTSDSNRTEVSIGTSDSNRTEESICTSDSSERKEASALPIQVEREEAWALPIQVEREEASALPIQVFIFSSRRKSRGNVRLLSIRRK</sequence>
<dbReference type="SUPFAM" id="SSF56219">
    <property type="entry name" value="DNase I-like"/>
    <property type="match status" value="1"/>
</dbReference>
<dbReference type="InterPro" id="IPR027268">
    <property type="entry name" value="Peptidase_M4/M1_CTD_sf"/>
</dbReference>
<evidence type="ECO:0000256" key="5">
    <source>
        <dbReference type="ARBA" id="ARBA00022723"/>
    </source>
</evidence>
<gene>
    <name evidence="12" type="ORF">F3Y22_tig00110718pilonHSYRG00099</name>
</gene>
<keyword evidence="8" id="KW-0482">Metalloprotease</keyword>
<organism evidence="12 13">
    <name type="scientific">Hibiscus syriacus</name>
    <name type="common">Rose of Sharon</name>
    <dbReference type="NCBI Taxonomy" id="106335"/>
    <lineage>
        <taxon>Eukaryota</taxon>
        <taxon>Viridiplantae</taxon>
        <taxon>Streptophyta</taxon>
        <taxon>Embryophyta</taxon>
        <taxon>Tracheophyta</taxon>
        <taxon>Spermatophyta</taxon>
        <taxon>Magnoliopsida</taxon>
        <taxon>eudicotyledons</taxon>
        <taxon>Gunneridae</taxon>
        <taxon>Pentapetalae</taxon>
        <taxon>rosids</taxon>
        <taxon>malvids</taxon>
        <taxon>Malvales</taxon>
        <taxon>Malvaceae</taxon>
        <taxon>Malvoideae</taxon>
        <taxon>Hibiscus</taxon>
    </lineage>
</organism>
<keyword evidence="3" id="KW-0963">Cytoplasm</keyword>
<name>A0A6A2ZUX8_HIBSY</name>
<dbReference type="Gene3D" id="3.30.2010.30">
    <property type="match status" value="1"/>
</dbReference>
<evidence type="ECO:0000256" key="7">
    <source>
        <dbReference type="ARBA" id="ARBA00022833"/>
    </source>
</evidence>
<comment type="similarity">
    <text evidence="2">Belongs to the peptidase M1 family.</text>
</comment>
<evidence type="ECO:0000256" key="8">
    <source>
        <dbReference type="ARBA" id="ARBA00023049"/>
    </source>
</evidence>
<keyword evidence="5 9" id="KW-0479">Metal-binding</keyword>
<dbReference type="GO" id="GO:0005829">
    <property type="term" value="C:cytosol"/>
    <property type="evidence" value="ECO:0007669"/>
    <property type="project" value="TreeGrafter"/>
</dbReference>
<feature type="compositionally biased region" description="Polar residues" evidence="10">
    <location>
        <begin position="995"/>
        <end position="1047"/>
    </location>
</feature>
<evidence type="ECO:0000256" key="10">
    <source>
        <dbReference type="SAM" id="MobiDB-lite"/>
    </source>
</evidence>
<comment type="cofactor">
    <cofactor evidence="9">
        <name>Zn(2+)</name>
        <dbReference type="ChEBI" id="CHEBI:29105"/>
    </cofactor>
    <text evidence="9">Binds 1 zinc ion per subunit.</text>
</comment>